<organism evidence="1 2">
    <name type="scientific">Filibacter tadaridae</name>
    <dbReference type="NCBI Taxonomy" id="2483811"/>
    <lineage>
        <taxon>Bacteria</taxon>
        <taxon>Bacillati</taxon>
        <taxon>Bacillota</taxon>
        <taxon>Bacilli</taxon>
        <taxon>Bacillales</taxon>
        <taxon>Caryophanaceae</taxon>
        <taxon>Filibacter</taxon>
    </lineage>
</organism>
<dbReference type="OrthoDB" id="2973512at2"/>
<sequence>MGKGKFRVIAFGSLFLLLATLLIYTQASGTGKEVNNNGSQLSKKEQKELDDFIELFGNDGGFLSQAGKEIKNAGYSHSIAAMVYSKDDIWLKIVLPDSEVITEQKQSKIKSILNGIIMKNKFNPKAFKVEIGYGDKPPS</sequence>
<evidence type="ECO:0000313" key="2">
    <source>
        <dbReference type="Proteomes" id="UP000270468"/>
    </source>
</evidence>
<protein>
    <submittedName>
        <fullName evidence="1">Uncharacterized protein</fullName>
    </submittedName>
</protein>
<gene>
    <name evidence="1" type="ORF">FILTAD_01519</name>
</gene>
<proteinExistence type="predicted"/>
<reference evidence="1 2" key="1">
    <citation type="submission" date="2018-11" db="EMBL/GenBank/DDBJ databases">
        <authorList>
            <person name="Criscuolo A."/>
        </authorList>
    </citation>
    <scope>NUCLEOTIDE SEQUENCE [LARGE SCALE GENOMIC DNA]</scope>
    <source>
        <strain evidence="1">ATB-66</strain>
    </source>
</reference>
<dbReference type="RefSeq" id="WP_124069896.1">
    <property type="nucleotide sequence ID" value="NZ_CBCRXF010000004.1"/>
</dbReference>
<dbReference type="EMBL" id="UXAV01000037">
    <property type="protein sequence ID" value="VDC26816.1"/>
    <property type="molecule type" value="Genomic_DNA"/>
</dbReference>
<evidence type="ECO:0000313" key="1">
    <source>
        <dbReference type="EMBL" id="VDC26816.1"/>
    </source>
</evidence>
<accession>A0A3P5WTW5</accession>
<keyword evidence="2" id="KW-1185">Reference proteome</keyword>
<dbReference type="Proteomes" id="UP000270468">
    <property type="component" value="Unassembled WGS sequence"/>
</dbReference>
<name>A0A3P5WTW5_9BACL</name>
<dbReference type="AlphaFoldDB" id="A0A3P5WTW5"/>